<feature type="chain" id="PRO_5045298226" evidence="10">
    <location>
        <begin position="41"/>
        <end position="1016"/>
    </location>
</feature>
<dbReference type="Gene3D" id="3.30.70.80">
    <property type="entry name" value="Peptidase S8 propeptide/proteinase inhibitor I9"/>
    <property type="match status" value="1"/>
</dbReference>
<protein>
    <submittedName>
        <fullName evidence="15">S8 family serine peptidase</fullName>
    </submittedName>
</protein>
<dbReference type="PROSITE" id="PS51892">
    <property type="entry name" value="SUBTILASE"/>
    <property type="match status" value="1"/>
</dbReference>
<feature type="active site" description="Charge relay system" evidence="8">
    <location>
        <position position="277"/>
    </location>
</feature>
<comment type="subcellular location">
    <subcellularLocation>
        <location evidence="1">Secreted</location>
    </subcellularLocation>
</comment>
<keyword evidence="7" id="KW-0325">Glycoprotein</keyword>
<evidence type="ECO:0000256" key="1">
    <source>
        <dbReference type="ARBA" id="ARBA00004613"/>
    </source>
</evidence>
<evidence type="ECO:0000256" key="10">
    <source>
        <dbReference type="SAM" id="SignalP"/>
    </source>
</evidence>
<dbReference type="InterPro" id="IPR045051">
    <property type="entry name" value="SBT"/>
</dbReference>
<keyword evidence="6 8" id="KW-0720">Serine protease</keyword>
<evidence type="ECO:0000256" key="7">
    <source>
        <dbReference type="ARBA" id="ARBA00023180"/>
    </source>
</evidence>
<dbReference type="InterPro" id="IPR010259">
    <property type="entry name" value="S8pro/Inhibitor_I9"/>
</dbReference>
<feature type="domain" description="Peptidase S8/S53" evidence="11">
    <location>
        <begin position="194"/>
        <end position="652"/>
    </location>
</feature>
<dbReference type="InterPro" id="IPR036852">
    <property type="entry name" value="Peptidase_S8/S53_dom_sf"/>
</dbReference>
<dbReference type="InterPro" id="IPR006311">
    <property type="entry name" value="TAT_signal"/>
</dbReference>
<dbReference type="Gene3D" id="3.40.50.200">
    <property type="entry name" value="Peptidase S8/S53 domain"/>
    <property type="match status" value="1"/>
</dbReference>
<evidence type="ECO:0000259" key="11">
    <source>
        <dbReference type="Pfam" id="PF00082"/>
    </source>
</evidence>
<dbReference type="PROSITE" id="PS00136">
    <property type="entry name" value="SUBTILASE_ASP"/>
    <property type="match status" value="1"/>
</dbReference>
<evidence type="ECO:0000256" key="5">
    <source>
        <dbReference type="ARBA" id="ARBA00022801"/>
    </source>
</evidence>
<proteinExistence type="inferred from homology"/>
<organism evidence="15 16">
    <name type="scientific">Salininema proteolyticum</name>
    <dbReference type="NCBI Taxonomy" id="1607685"/>
    <lineage>
        <taxon>Bacteria</taxon>
        <taxon>Bacillati</taxon>
        <taxon>Actinomycetota</taxon>
        <taxon>Actinomycetes</taxon>
        <taxon>Glycomycetales</taxon>
        <taxon>Glycomycetaceae</taxon>
        <taxon>Salininema</taxon>
    </lineage>
</organism>
<evidence type="ECO:0000313" key="15">
    <source>
        <dbReference type="EMBL" id="MFC4335114.1"/>
    </source>
</evidence>
<dbReference type="Pfam" id="PF02225">
    <property type="entry name" value="PA"/>
    <property type="match status" value="1"/>
</dbReference>
<dbReference type="EMBL" id="JBHSDK010000012">
    <property type="protein sequence ID" value="MFC4335114.1"/>
    <property type="molecule type" value="Genomic_DNA"/>
</dbReference>
<evidence type="ECO:0000259" key="12">
    <source>
        <dbReference type="Pfam" id="PF02225"/>
    </source>
</evidence>
<evidence type="ECO:0000256" key="6">
    <source>
        <dbReference type="ARBA" id="ARBA00022825"/>
    </source>
</evidence>
<dbReference type="PRINTS" id="PR00723">
    <property type="entry name" value="SUBTILISIN"/>
</dbReference>
<evidence type="ECO:0000256" key="8">
    <source>
        <dbReference type="PROSITE-ProRule" id="PRU01240"/>
    </source>
</evidence>
<keyword evidence="16" id="KW-1185">Reference proteome</keyword>
<dbReference type="PANTHER" id="PTHR10795">
    <property type="entry name" value="PROPROTEIN CONVERTASE SUBTILISIN/KEXIN"/>
    <property type="match status" value="1"/>
</dbReference>
<feature type="signal peptide" evidence="10">
    <location>
        <begin position="1"/>
        <end position="40"/>
    </location>
</feature>
<reference evidence="16" key="1">
    <citation type="journal article" date="2019" name="Int. J. Syst. Evol. Microbiol.">
        <title>The Global Catalogue of Microorganisms (GCM) 10K type strain sequencing project: providing services to taxonomists for standard genome sequencing and annotation.</title>
        <authorList>
            <consortium name="The Broad Institute Genomics Platform"/>
            <consortium name="The Broad Institute Genome Sequencing Center for Infectious Disease"/>
            <person name="Wu L."/>
            <person name="Ma J."/>
        </authorList>
    </citation>
    <scope>NUCLEOTIDE SEQUENCE [LARGE SCALE GENOMIC DNA]</scope>
    <source>
        <strain evidence="16">IBRC-M 10908</strain>
    </source>
</reference>
<feature type="active site" description="Charge relay system" evidence="8">
    <location>
        <position position="203"/>
    </location>
</feature>
<dbReference type="InterPro" id="IPR003137">
    <property type="entry name" value="PA_domain"/>
</dbReference>
<dbReference type="InterPro" id="IPR023827">
    <property type="entry name" value="Peptidase_S8_Asp-AS"/>
</dbReference>
<dbReference type="InterPro" id="IPR015500">
    <property type="entry name" value="Peptidase_S8_subtilisin-rel"/>
</dbReference>
<keyword evidence="5 8" id="KW-0378">Hydrolase</keyword>
<dbReference type="InterPro" id="IPR034197">
    <property type="entry name" value="Peptidases_S8_3"/>
</dbReference>
<sequence length="1016" mass="106686">MGAVPTVFHRYATTRRAKLLGATAAASALTAGLIATPAFAEEPDPFGTDLTAAVDDNVAGDEEQLDSGRYIVQMETPSIIEQLTEEDPSLTRTGIDFESDEASKVQSAIDSERDGVASDYGLAQDAEYSATFNGFASYIDADEAVALSKDDRVKGLYKDEMLKVDTDASAEFLGLEGENGNAWSDRFGDPESAGEGVIIGIIDTGFWPENPSLQPLPEPRPDQDVIDAKWNGECEEGEDPDAANNVTCNNKVIGARYFDTLGEADNGFASPREEVNHGTHVMTTAAGNYETEVEMDGEPFTTVSGMAPAARTAAYKVCWRESDSCASSNSVAAIEQAVLDGVDVINFSISGSRSSVITPVALAYFNAAASGVFVSNSAGNSGPTPSTVAHNYPWTTTVAASTQERTFAGSLTFGGQTVEAGAFTSSQTWEAVSAKDALAEGADPATGRHCTSGTLDPSKVEGKAVLCDRGIAFAEMAEEVTSAGGTGFVVLNQPDSSTDLLAQVYEVPMVHVLHEDGLALEEFVRGTDGAEISVETGTGKQTAPQVADFSSAGPSNVPDGNLLTPDITAPGVQILAGYPEWANGNDYGLMQGTSMSSPHIAGLGALLKGAEEDWTPMEIKSAMMTTAYTTNNAGDPITRQGEDEPATPFDYGAGHVDPTEMFEPGLTYDSDAVDWIKYMCSIGQGQFVEGIAELCDSDDPTWASIDPWDLNSPSVKIDGLAGSVEVDRTVTNVSDKMGVYFPEIDAPEGIDISIDKRVLIVKPGETADYKLTIKSNGAENGEYAFGSLKLRDNRGHEVSSPIAVQPITAAVAAEVHLEGAEGSVELEGRSSFDGTMETEVVGLTKADEHAATLQDADGSSFDTANPAEGPHTKAFAIDTTGSELTRFATFNDQVPEGTDLDVFVYQVFDDGSAALVGSSAAGGSDEIVTLSGGGYYVVFVDFYGGPVDPVDATLNAWAVQGDEGNAGLEPSSFPVTSGGDFSNEYTWNVGEGRWFGALNYTDGKGGVSTTLVNVRN</sequence>
<evidence type="ECO:0000259" key="14">
    <source>
        <dbReference type="Pfam" id="PF17766"/>
    </source>
</evidence>
<dbReference type="InterPro" id="IPR000209">
    <property type="entry name" value="Peptidase_S8/S53_dom"/>
</dbReference>
<dbReference type="PROSITE" id="PS00138">
    <property type="entry name" value="SUBTILASE_SER"/>
    <property type="match status" value="1"/>
</dbReference>
<dbReference type="Pfam" id="PF17766">
    <property type="entry name" value="fn3_6"/>
    <property type="match status" value="1"/>
</dbReference>
<evidence type="ECO:0000256" key="9">
    <source>
        <dbReference type="RuleBase" id="RU003355"/>
    </source>
</evidence>
<dbReference type="Gene3D" id="3.50.30.30">
    <property type="match status" value="1"/>
</dbReference>
<dbReference type="RefSeq" id="WP_380619484.1">
    <property type="nucleotide sequence ID" value="NZ_JBHSDK010000012.1"/>
</dbReference>
<feature type="domain" description="Inhibitor I9" evidence="13">
    <location>
        <begin position="69"/>
        <end position="164"/>
    </location>
</feature>
<dbReference type="Gene3D" id="2.60.40.2310">
    <property type="match status" value="1"/>
</dbReference>
<comment type="similarity">
    <text evidence="2 8 9">Belongs to the peptidase S8 family.</text>
</comment>
<comment type="caution">
    <text evidence="15">The sequence shown here is derived from an EMBL/GenBank/DDBJ whole genome shotgun (WGS) entry which is preliminary data.</text>
</comment>
<accession>A0ABV8TWD4</accession>
<dbReference type="Proteomes" id="UP001595823">
    <property type="component" value="Unassembled WGS sequence"/>
</dbReference>
<evidence type="ECO:0000256" key="3">
    <source>
        <dbReference type="ARBA" id="ARBA00022670"/>
    </source>
</evidence>
<dbReference type="Pfam" id="PF00082">
    <property type="entry name" value="Peptidase_S8"/>
    <property type="match status" value="1"/>
</dbReference>
<evidence type="ECO:0000256" key="4">
    <source>
        <dbReference type="ARBA" id="ARBA00022729"/>
    </source>
</evidence>
<dbReference type="CDD" id="cd02120">
    <property type="entry name" value="PA_subtilisin_like"/>
    <property type="match status" value="1"/>
</dbReference>
<feature type="domain" description="Subtilisin-like protease fibronectin type-III" evidence="14">
    <location>
        <begin position="709"/>
        <end position="804"/>
    </location>
</feature>
<dbReference type="Pfam" id="PF05922">
    <property type="entry name" value="Inhibitor_I9"/>
    <property type="match status" value="1"/>
</dbReference>
<dbReference type="SUPFAM" id="SSF52743">
    <property type="entry name" value="Subtilisin-like"/>
    <property type="match status" value="1"/>
</dbReference>
<dbReference type="InterPro" id="IPR041469">
    <property type="entry name" value="Subtilisin-like_FN3"/>
</dbReference>
<dbReference type="PROSITE" id="PS51318">
    <property type="entry name" value="TAT"/>
    <property type="match status" value="1"/>
</dbReference>
<dbReference type="InterPro" id="IPR037045">
    <property type="entry name" value="S8pro/Inhibitor_I9_sf"/>
</dbReference>
<keyword evidence="4 10" id="KW-0732">Signal</keyword>
<evidence type="ECO:0000256" key="2">
    <source>
        <dbReference type="ARBA" id="ARBA00011073"/>
    </source>
</evidence>
<evidence type="ECO:0000259" key="13">
    <source>
        <dbReference type="Pfam" id="PF05922"/>
    </source>
</evidence>
<gene>
    <name evidence="15" type="ORF">ACFPET_07870</name>
</gene>
<dbReference type="CDD" id="cd04852">
    <property type="entry name" value="Peptidases_S8_3"/>
    <property type="match status" value="1"/>
</dbReference>
<evidence type="ECO:0000313" key="16">
    <source>
        <dbReference type="Proteomes" id="UP001595823"/>
    </source>
</evidence>
<name>A0ABV8TWD4_9ACTN</name>
<dbReference type="InterPro" id="IPR023828">
    <property type="entry name" value="Peptidase_S8_Ser-AS"/>
</dbReference>
<feature type="domain" description="PA" evidence="12">
    <location>
        <begin position="450"/>
        <end position="520"/>
    </location>
</feature>
<keyword evidence="3 8" id="KW-0645">Protease</keyword>
<feature type="active site" description="Charge relay system" evidence="8">
    <location>
        <position position="594"/>
    </location>
</feature>